<dbReference type="Proteomes" id="UP000217785">
    <property type="component" value="Unassembled WGS sequence"/>
</dbReference>
<name>A0A292YTN6_9BACL</name>
<evidence type="ECO:0000256" key="2">
    <source>
        <dbReference type="ARBA" id="ARBA00004752"/>
    </source>
</evidence>
<feature type="binding site" evidence="14">
    <location>
        <position position="219"/>
    </location>
    <ligand>
        <name>substrate</name>
    </ligand>
</feature>
<comment type="catalytic activity">
    <reaction evidence="12">
        <text>Preferential cleavage: (Ac)2-L-Lys-D-Ala-|-D-Ala. Also transpeptidation of peptidyl-alanyl moieties that are N-acyl substituents of D-alanine.</text>
        <dbReference type="EC" id="3.4.16.4"/>
    </reaction>
</comment>
<evidence type="ECO:0000256" key="11">
    <source>
        <dbReference type="ARBA" id="ARBA00023316"/>
    </source>
</evidence>
<feature type="domain" description="Peptidase S11 D-Ala-D-Ala carboxypeptidase A C-terminal" evidence="17">
    <location>
        <begin position="269"/>
        <end position="357"/>
    </location>
</feature>
<reference evidence="19" key="1">
    <citation type="submission" date="2017-07" db="EMBL/GenBank/DDBJ databases">
        <title>Draft genome sequence of Effusibacillus lacus strain skLN1.</title>
        <authorList>
            <person name="Watanabe M."/>
            <person name="Kojima H."/>
            <person name="Fukui M."/>
        </authorList>
    </citation>
    <scope>NUCLEOTIDE SEQUENCE [LARGE SCALE GENOMIC DNA]</scope>
    <source>
        <strain evidence="19">skLN1</strain>
    </source>
</reference>
<dbReference type="GO" id="GO:0009002">
    <property type="term" value="F:serine-type D-Ala-D-Ala carboxypeptidase activity"/>
    <property type="evidence" value="ECO:0007669"/>
    <property type="project" value="UniProtKB-EC"/>
</dbReference>
<dbReference type="InterPro" id="IPR037167">
    <property type="entry name" value="Peptidase_S11_C_sf"/>
</dbReference>
<dbReference type="EC" id="3.4.16.4" evidence="4"/>
<dbReference type="GO" id="GO:0009252">
    <property type="term" value="P:peptidoglycan biosynthetic process"/>
    <property type="evidence" value="ECO:0007669"/>
    <property type="project" value="UniProtKB-UniPathway"/>
</dbReference>
<dbReference type="GO" id="GO:0071555">
    <property type="term" value="P:cell wall organization"/>
    <property type="evidence" value="ECO:0007669"/>
    <property type="project" value="UniProtKB-KW"/>
</dbReference>
<keyword evidence="6" id="KW-0645">Protease</keyword>
<feature type="active site" description="Proton acceptor" evidence="13">
    <location>
        <position position="62"/>
    </location>
</feature>
<comment type="caution">
    <text evidence="18">The sequence shown here is derived from an EMBL/GenBank/DDBJ whole genome shotgun (WGS) entry which is preliminary data.</text>
</comment>
<keyword evidence="9" id="KW-0133">Cell shape</keyword>
<evidence type="ECO:0000256" key="7">
    <source>
        <dbReference type="ARBA" id="ARBA00022729"/>
    </source>
</evidence>
<dbReference type="PANTHER" id="PTHR21581:SF33">
    <property type="entry name" value="D-ALANYL-D-ALANINE CARBOXYPEPTIDASE DACB"/>
    <property type="match status" value="1"/>
</dbReference>
<keyword evidence="11" id="KW-0961">Cell wall biogenesis/degradation</keyword>
<dbReference type="GO" id="GO:0006508">
    <property type="term" value="P:proteolysis"/>
    <property type="evidence" value="ECO:0007669"/>
    <property type="project" value="UniProtKB-KW"/>
</dbReference>
<evidence type="ECO:0000256" key="15">
    <source>
        <dbReference type="RuleBase" id="RU004016"/>
    </source>
</evidence>
<evidence type="ECO:0000256" key="14">
    <source>
        <dbReference type="PIRSR" id="PIRSR618044-2"/>
    </source>
</evidence>
<evidence type="ECO:0000256" key="5">
    <source>
        <dbReference type="ARBA" id="ARBA00022645"/>
    </source>
</evidence>
<dbReference type="Gene3D" id="3.40.710.10">
    <property type="entry name" value="DD-peptidase/beta-lactamase superfamily"/>
    <property type="match status" value="1"/>
</dbReference>
<dbReference type="Gene3D" id="2.60.410.10">
    <property type="entry name" value="D-Ala-D-Ala carboxypeptidase, C-terminal domain"/>
    <property type="match status" value="1"/>
</dbReference>
<keyword evidence="10" id="KW-0573">Peptidoglycan synthesis</keyword>
<dbReference type="SMART" id="SM00936">
    <property type="entry name" value="PBP5_C"/>
    <property type="match status" value="1"/>
</dbReference>
<feature type="transmembrane region" description="Helical" evidence="16">
    <location>
        <begin position="371"/>
        <end position="389"/>
    </location>
</feature>
<dbReference type="EMBL" id="BDUF01000109">
    <property type="protein sequence ID" value="GAX91850.1"/>
    <property type="molecule type" value="Genomic_DNA"/>
</dbReference>
<dbReference type="UniPathway" id="UPA00219"/>
<dbReference type="InterPro" id="IPR001967">
    <property type="entry name" value="Peptidase_S11_N"/>
</dbReference>
<keyword evidence="16" id="KW-0812">Transmembrane</keyword>
<keyword evidence="16" id="KW-1133">Transmembrane helix</keyword>
<evidence type="ECO:0000256" key="8">
    <source>
        <dbReference type="ARBA" id="ARBA00022801"/>
    </source>
</evidence>
<dbReference type="SUPFAM" id="SSF69189">
    <property type="entry name" value="Penicillin-binding protein associated domain"/>
    <property type="match status" value="1"/>
</dbReference>
<evidence type="ECO:0000256" key="16">
    <source>
        <dbReference type="SAM" id="Phobius"/>
    </source>
</evidence>
<evidence type="ECO:0000256" key="4">
    <source>
        <dbReference type="ARBA" id="ARBA00012448"/>
    </source>
</evidence>
<evidence type="ECO:0000256" key="12">
    <source>
        <dbReference type="ARBA" id="ARBA00034000"/>
    </source>
</evidence>
<keyword evidence="7" id="KW-0732">Signal</keyword>
<keyword evidence="16" id="KW-0472">Membrane</keyword>
<evidence type="ECO:0000256" key="9">
    <source>
        <dbReference type="ARBA" id="ARBA00022960"/>
    </source>
</evidence>
<evidence type="ECO:0000313" key="19">
    <source>
        <dbReference type="Proteomes" id="UP000217785"/>
    </source>
</evidence>
<comment type="pathway">
    <text evidence="2">Cell wall biogenesis; peptidoglycan biosynthesis.</text>
</comment>
<keyword evidence="8" id="KW-0378">Hydrolase</keyword>
<evidence type="ECO:0000256" key="10">
    <source>
        <dbReference type="ARBA" id="ARBA00022984"/>
    </source>
</evidence>
<protein>
    <recommendedName>
        <fullName evidence="4">serine-type D-Ala-D-Ala carboxypeptidase</fullName>
        <ecNumber evidence="4">3.4.16.4</ecNumber>
    </recommendedName>
</protein>
<feature type="active site" evidence="13">
    <location>
        <position position="114"/>
    </location>
</feature>
<dbReference type="Pfam" id="PF07943">
    <property type="entry name" value="PBP5_C"/>
    <property type="match status" value="1"/>
</dbReference>
<dbReference type="AlphaFoldDB" id="A0A292YTN6"/>
<accession>A0A292YTN6</accession>
<keyword evidence="19" id="KW-1185">Reference proteome</keyword>
<dbReference type="InterPro" id="IPR012338">
    <property type="entry name" value="Beta-lactam/transpept-like"/>
</dbReference>
<dbReference type="InterPro" id="IPR018044">
    <property type="entry name" value="Peptidase_S11"/>
</dbReference>
<evidence type="ECO:0000256" key="6">
    <source>
        <dbReference type="ARBA" id="ARBA00022670"/>
    </source>
</evidence>
<comment type="similarity">
    <text evidence="3 15">Belongs to the peptidase S11 family.</text>
</comment>
<organism evidence="18 19">
    <name type="scientific">Effusibacillus lacus</name>
    <dbReference type="NCBI Taxonomy" id="1348429"/>
    <lineage>
        <taxon>Bacteria</taxon>
        <taxon>Bacillati</taxon>
        <taxon>Bacillota</taxon>
        <taxon>Bacilli</taxon>
        <taxon>Bacillales</taxon>
        <taxon>Alicyclobacillaceae</taxon>
        <taxon>Effusibacillus</taxon>
    </lineage>
</organism>
<comment type="function">
    <text evidence="1">Removes C-terminal D-alanyl residues from sugar-peptide cell wall precursors.</text>
</comment>
<evidence type="ECO:0000256" key="3">
    <source>
        <dbReference type="ARBA" id="ARBA00007164"/>
    </source>
</evidence>
<proteinExistence type="inferred from homology"/>
<dbReference type="SUPFAM" id="SSF56601">
    <property type="entry name" value="beta-lactamase/transpeptidase-like"/>
    <property type="match status" value="1"/>
</dbReference>
<evidence type="ECO:0000256" key="1">
    <source>
        <dbReference type="ARBA" id="ARBA00003217"/>
    </source>
</evidence>
<feature type="active site" description="Acyl-ester intermediate" evidence="13">
    <location>
        <position position="59"/>
    </location>
</feature>
<evidence type="ECO:0000256" key="13">
    <source>
        <dbReference type="PIRSR" id="PIRSR618044-1"/>
    </source>
</evidence>
<dbReference type="InterPro" id="IPR015956">
    <property type="entry name" value="Peniciliin-bd_prot_C_sf"/>
</dbReference>
<dbReference type="PRINTS" id="PR00725">
    <property type="entry name" value="DADACBPTASE1"/>
</dbReference>
<keyword evidence="5 18" id="KW-0121">Carboxypeptidase</keyword>
<gene>
    <name evidence="18" type="ORF">EFBL_3541</name>
</gene>
<dbReference type="PANTHER" id="PTHR21581">
    <property type="entry name" value="D-ALANYL-D-ALANINE CARBOXYPEPTIDASE"/>
    <property type="match status" value="1"/>
</dbReference>
<sequence length="414" mass="46950">MRKIIIWVLAIILVITMLPLFAFAEEQPSIQSPGAFLMDMKSGEVLYAKNEHQKFYPASITKILTAIIALEQSKLDEQVRTSKLAREQEGNRVYLAEGEFQSMENLLYGLMLNSGNDAAIAIAEHISGSVEAFAELMNRKAKEIGALNSHFVNPNGLHDPEHYTTPYDMTLIGKYAMQNEKFREIVKTETRPWHGKEWESVLNNINPMLYNYEGVNGVKTGFTDQAKQTIVVSAVRGDRELIGTLMFADTRQMIRLDSTALLDYGFEKFTTRKIVDKEQFISTVPLGKEQQIGLKTAYEFYFTHAVKDNPDIQTRVQLNPQLKPPIAAGATVGSLEIVSAGKVIGSIPLISDKEVTVPPSFLQKLGVNISFSWWYTLLPAPLFLIGLIYRRARIRSMRQVHVQNFRDYRNQNYY</sequence>
<evidence type="ECO:0000259" key="17">
    <source>
        <dbReference type="SMART" id="SM00936"/>
    </source>
</evidence>
<dbReference type="GO" id="GO:0008360">
    <property type="term" value="P:regulation of cell shape"/>
    <property type="evidence" value="ECO:0007669"/>
    <property type="project" value="UniProtKB-KW"/>
</dbReference>
<dbReference type="Pfam" id="PF00768">
    <property type="entry name" value="Peptidase_S11"/>
    <property type="match status" value="1"/>
</dbReference>
<dbReference type="InterPro" id="IPR012907">
    <property type="entry name" value="Peptidase_S11_C"/>
</dbReference>
<evidence type="ECO:0000313" key="18">
    <source>
        <dbReference type="EMBL" id="GAX91850.1"/>
    </source>
</evidence>